<feature type="region of interest" description="Disordered" evidence="1">
    <location>
        <begin position="442"/>
        <end position="461"/>
    </location>
</feature>
<dbReference type="GO" id="GO:0099122">
    <property type="term" value="F:RNA polymerase II C-terminal domain binding"/>
    <property type="evidence" value="ECO:0007669"/>
    <property type="project" value="InterPro"/>
</dbReference>
<organism evidence="3 6">
    <name type="scientific">Peronospora belbahrii</name>
    <dbReference type="NCBI Taxonomy" id="622444"/>
    <lineage>
        <taxon>Eukaryota</taxon>
        <taxon>Sar</taxon>
        <taxon>Stramenopiles</taxon>
        <taxon>Oomycota</taxon>
        <taxon>Peronosporomycetes</taxon>
        <taxon>Peronosporales</taxon>
        <taxon>Peronosporaceae</taxon>
        <taxon>Peronospora</taxon>
    </lineage>
</organism>
<sequence length="461" mass="51903">MADTLETILASMAAATGNASLPEKSNAAATTEFEVSKSTSKKRERETLLTPPSDIWNPQEEMSLDFTVLAKVTDAAKSCTTNPAMEIARQQIVRTLCSKIRRASEDLGIGKVPNSVYETWQFTSQLTVKEHDPLISHDGSDYSGLFEELCKAGASKSGARKKCKELTRESERMLRKFGQQDFVAGKKKVRVTVMEEGGSFQLAYGKSTVKLSAAHYVKLCEMYARKQGLDRSRMALKDQCEFENALFCLLLRYESLDGGGFQAALNEECFGVLLEEFNCRMECFASPLNCRYSRFCSAFLDTDFVFGSVGSFFDFSPRSGCFEANPPFIPRVIERMADHMTALLTAADGPLAFIVIIPAWQETEGWRRLNTSRFNQMHLLVPQKQHGYCEGKQQIRKTRWRIASFDTSVFFWQNAKACNEWPVTEKKLESLKHAFKSKQAEERDALGLRKSGKRVRSTHGT</sequence>
<dbReference type="Proteomes" id="UP001160483">
    <property type="component" value="Unassembled WGS sequence"/>
</dbReference>
<dbReference type="PANTHER" id="PTHR21727">
    <property type="entry name" value="PHOSPHORYLATED CTD INTERACTING FACTOR 1"/>
    <property type="match status" value="1"/>
</dbReference>
<dbReference type="Pfam" id="PF12237">
    <property type="entry name" value="PCIF1_WW"/>
    <property type="match status" value="1"/>
</dbReference>
<reference evidence="3 5" key="1">
    <citation type="submission" date="2021-11" db="EMBL/GenBank/DDBJ databases">
        <authorList>
            <person name="Islam A."/>
            <person name="Islam S."/>
            <person name="Flora M.S."/>
            <person name="Rahman M."/>
            <person name="Ziaur R.M."/>
            <person name="Epstein J.H."/>
            <person name="Hassan M."/>
            <person name="Klassen M."/>
            <person name="Woodard K."/>
            <person name="Webb A."/>
            <person name="Webby R.J."/>
            <person name="El Zowalaty M.E."/>
        </authorList>
    </citation>
    <scope>NUCLEOTIDE SEQUENCE</scope>
    <source>
        <strain evidence="4">Pbs1</strain>
        <strain evidence="3">Pbs3</strain>
    </source>
</reference>
<evidence type="ECO:0000256" key="1">
    <source>
        <dbReference type="SAM" id="MobiDB-lite"/>
    </source>
</evidence>
<dbReference type="Proteomes" id="UP001158986">
    <property type="component" value="Unassembled WGS sequence"/>
</dbReference>
<feature type="compositionally biased region" description="Basic residues" evidence="1">
    <location>
        <begin position="450"/>
        <end position="461"/>
    </location>
</feature>
<dbReference type="EMBL" id="CAKKTJ010000328">
    <property type="protein sequence ID" value="CAH0481350.1"/>
    <property type="molecule type" value="Genomic_DNA"/>
</dbReference>
<feature type="domain" description="PCIF1 WW" evidence="2">
    <location>
        <begin position="218"/>
        <end position="391"/>
    </location>
</feature>
<evidence type="ECO:0000259" key="2">
    <source>
        <dbReference type="Pfam" id="PF12237"/>
    </source>
</evidence>
<dbReference type="GO" id="GO:0016422">
    <property type="term" value="F:mRNA (2'-O-methyladenosine-N6-)-methyltransferase activity"/>
    <property type="evidence" value="ECO:0007669"/>
    <property type="project" value="InterPro"/>
</dbReference>
<comment type="caution">
    <text evidence="3">The sequence shown here is derived from an EMBL/GenBank/DDBJ whole genome shotgun (WGS) entry which is preliminary data.</text>
</comment>
<dbReference type="EMBL" id="CAKLCB010000393">
    <property type="protein sequence ID" value="CAH0522631.1"/>
    <property type="molecule type" value="Genomic_DNA"/>
</dbReference>
<evidence type="ECO:0000313" key="6">
    <source>
        <dbReference type="Proteomes" id="UP001160483"/>
    </source>
</evidence>
<name>A0AAU9L9C1_9STRA</name>
<evidence type="ECO:0000313" key="4">
    <source>
        <dbReference type="EMBL" id="CAH0522631.1"/>
    </source>
</evidence>
<accession>A0AAU9L9C1</accession>
<protein>
    <recommendedName>
        <fullName evidence="2">PCIF1 WW domain-containing protein</fullName>
    </recommendedName>
</protein>
<evidence type="ECO:0000313" key="5">
    <source>
        <dbReference type="Proteomes" id="UP001158986"/>
    </source>
</evidence>
<gene>
    <name evidence="4" type="ORF">PBS001_LOCUS9056</name>
    <name evidence="3" type="ORF">PBS003_LOCUS7956</name>
</gene>
<feature type="region of interest" description="Disordered" evidence="1">
    <location>
        <begin position="19"/>
        <end position="56"/>
    </location>
</feature>
<dbReference type="PANTHER" id="PTHR21727:SF0">
    <property type="entry name" value="MRNA (2'-O-METHYLADENOSINE-N(6)-)-METHYLTRANSFERASE"/>
    <property type="match status" value="1"/>
</dbReference>
<keyword evidence="5" id="KW-1185">Reference proteome</keyword>
<dbReference type="InterPro" id="IPR039881">
    <property type="entry name" value="PCIF1-like"/>
</dbReference>
<evidence type="ECO:0000313" key="3">
    <source>
        <dbReference type="EMBL" id="CAH0481350.1"/>
    </source>
</evidence>
<proteinExistence type="predicted"/>
<dbReference type="AlphaFoldDB" id="A0AAU9L9C1"/>
<dbReference type="InterPro" id="IPR022035">
    <property type="entry name" value="PCIF1_WW"/>
</dbReference>